<dbReference type="GO" id="GO:0003677">
    <property type="term" value="F:DNA binding"/>
    <property type="evidence" value="ECO:0007669"/>
    <property type="project" value="InterPro"/>
</dbReference>
<dbReference type="Pfam" id="PF01381">
    <property type="entry name" value="HTH_3"/>
    <property type="match status" value="1"/>
</dbReference>
<feature type="domain" description="HTH cro/C1-type" evidence="1">
    <location>
        <begin position="22"/>
        <end position="58"/>
    </location>
</feature>
<dbReference type="SUPFAM" id="SSF47413">
    <property type="entry name" value="lambda repressor-like DNA-binding domains"/>
    <property type="match status" value="1"/>
</dbReference>
<dbReference type="InterPro" id="IPR001387">
    <property type="entry name" value="Cro/C1-type_HTH"/>
</dbReference>
<dbReference type="InterPro" id="IPR010982">
    <property type="entry name" value="Lambda_DNA-bd_dom_sf"/>
</dbReference>
<name>A0A198ACT8_9BACL</name>
<dbReference type="RefSeq" id="WP_068664078.1">
    <property type="nucleotide sequence ID" value="NZ_LYPB01000061.1"/>
</dbReference>
<accession>A0A198ACT8</accession>
<dbReference type="OrthoDB" id="1904300at2"/>
<dbReference type="EMBL" id="LYPB01000061">
    <property type="protein sequence ID" value="OAS18910.1"/>
    <property type="molecule type" value="Genomic_DNA"/>
</dbReference>
<evidence type="ECO:0000259" key="1">
    <source>
        <dbReference type="PROSITE" id="PS50943"/>
    </source>
</evidence>
<dbReference type="Gene3D" id="1.10.260.40">
    <property type="entry name" value="lambda repressor-like DNA-binding domains"/>
    <property type="match status" value="1"/>
</dbReference>
<evidence type="ECO:0000313" key="3">
    <source>
        <dbReference type="Proteomes" id="UP000078454"/>
    </source>
</evidence>
<protein>
    <recommendedName>
        <fullName evidence="1">HTH cro/C1-type domain-containing protein</fullName>
    </recommendedName>
</protein>
<sequence>MIGLEYIIKVYKTNYNQISQSLGVSRQTVNDWLKQKRNIPEVRLKQLSKHFGLKESFFQKELNDSEKMEVQIAYFQTMHAEYENTSEIFHEHISRKNDEILLRVKSLVEDDNEQEADYNRDLLTNVIKILSNSESKKILDLLIYVVNFENDEFGVHNYRRYEKYNEEILNIMKKIKKITR</sequence>
<comment type="caution">
    <text evidence="2">The sequence shown here is derived from an EMBL/GenBank/DDBJ whole genome shotgun (WGS) entry which is preliminary data.</text>
</comment>
<dbReference type="STRING" id="1850517.A8708_32185"/>
<dbReference type="AlphaFoldDB" id="A0A198ACT8"/>
<evidence type="ECO:0000313" key="2">
    <source>
        <dbReference type="EMBL" id="OAS18910.1"/>
    </source>
</evidence>
<organism evidence="2 3">
    <name type="scientific">Paenibacillus oryzisoli</name>
    <dbReference type="NCBI Taxonomy" id="1850517"/>
    <lineage>
        <taxon>Bacteria</taxon>
        <taxon>Bacillati</taxon>
        <taxon>Bacillota</taxon>
        <taxon>Bacilli</taxon>
        <taxon>Bacillales</taxon>
        <taxon>Paenibacillaceae</taxon>
        <taxon>Paenibacillus</taxon>
    </lineage>
</organism>
<dbReference type="Proteomes" id="UP000078454">
    <property type="component" value="Unassembled WGS sequence"/>
</dbReference>
<keyword evidence="3" id="KW-1185">Reference proteome</keyword>
<reference evidence="2 3" key="1">
    <citation type="submission" date="2016-05" db="EMBL/GenBank/DDBJ databases">
        <title>Paenibacillus sp. 1ZS3-15 nov., isolated from the rhizosphere soil.</title>
        <authorList>
            <person name="Zhang X.X."/>
            <person name="Zhang J."/>
        </authorList>
    </citation>
    <scope>NUCLEOTIDE SEQUENCE [LARGE SCALE GENOMIC DNA]</scope>
    <source>
        <strain evidence="2 3">1ZS3-15</strain>
    </source>
</reference>
<gene>
    <name evidence="2" type="ORF">A8708_32185</name>
</gene>
<dbReference type="PROSITE" id="PS50943">
    <property type="entry name" value="HTH_CROC1"/>
    <property type="match status" value="1"/>
</dbReference>
<proteinExistence type="predicted"/>